<evidence type="ECO:0000313" key="2">
    <source>
        <dbReference type="EMBL" id="MPL73679.1"/>
    </source>
</evidence>
<protein>
    <submittedName>
        <fullName evidence="2">Uncharacterized protein</fullName>
    </submittedName>
</protein>
<proteinExistence type="predicted"/>
<organism evidence="2">
    <name type="scientific">bioreactor metagenome</name>
    <dbReference type="NCBI Taxonomy" id="1076179"/>
    <lineage>
        <taxon>unclassified sequences</taxon>
        <taxon>metagenomes</taxon>
        <taxon>ecological metagenomes</taxon>
    </lineage>
</organism>
<dbReference type="EMBL" id="VSSQ01000075">
    <property type="protein sequence ID" value="MPL73679.1"/>
    <property type="molecule type" value="Genomic_DNA"/>
</dbReference>
<feature type="compositionally biased region" description="Basic and acidic residues" evidence="1">
    <location>
        <begin position="22"/>
        <end position="36"/>
    </location>
</feature>
<comment type="caution">
    <text evidence="2">The sequence shown here is derived from an EMBL/GenBank/DDBJ whole genome shotgun (WGS) entry which is preliminary data.</text>
</comment>
<dbReference type="AlphaFoldDB" id="A0A644U3K4"/>
<feature type="region of interest" description="Disordered" evidence="1">
    <location>
        <begin position="15"/>
        <end position="174"/>
    </location>
</feature>
<feature type="compositionally biased region" description="Basic and acidic residues" evidence="1">
    <location>
        <begin position="70"/>
        <end position="97"/>
    </location>
</feature>
<sequence>MSRARPGSAHVIVAEVLQHAPQRGDRDRRETDELHAETVPGQRLRHRLGIEPAGLQPGLEPLRCAQAEQPDERERHQDQRRRLGEFEMIDEAQHDQQAEQAGGDEGQRQPRLAPDQQQPGDVDAGERDQLVGPGARVPAGAADHVEGHAQHPVRGGRPGDGKRDPVPQAGKRPHVDQLEDVLQHRVALSPGGPVRPPPVAQ</sequence>
<accession>A0A644U3K4</accession>
<name>A0A644U3K4_9ZZZZ</name>
<feature type="compositionally biased region" description="Low complexity" evidence="1">
    <location>
        <begin position="131"/>
        <end position="142"/>
    </location>
</feature>
<gene>
    <name evidence="2" type="ORF">SDC9_19485</name>
</gene>
<evidence type="ECO:0000256" key="1">
    <source>
        <dbReference type="SAM" id="MobiDB-lite"/>
    </source>
</evidence>
<reference evidence="2" key="1">
    <citation type="submission" date="2019-08" db="EMBL/GenBank/DDBJ databases">
        <authorList>
            <person name="Kucharzyk K."/>
            <person name="Murdoch R.W."/>
            <person name="Higgins S."/>
            <person name="Loffler F."/>
        </authorList>
    </citation>
    <scope>NUCLEOTIDE SEQUENCE</scope>
</reference>